<dbReference type="PROSITE" id="PS50887">
    <property type="entry name" value="GGDEF"/>
    <property type="match status" value="1"/>
</dbReference>
<keyword evidence="5" id="KW-1185">Reference proteome</keyword>
<keyword evidence="4" id="KW-0548">Nucleotidyltransferase</keyword>
<reference evidence="4 5" key="1">
    <citation type="submission" date="2024-02" db="EMBL/GenBank/DDBJ databases">
        <title>Genome sequence of Aquincola sp. MAHUQ-54.</title>
        <authorList>
            <person name="Huq M.A."/>
        </authorList>
    </citation>
    <scope>NUCLEOTIDE SEQUENCE [LARGE SCALE GENOMIC DNA]</scope>
    <source>
        <strain evidence="4 5">MAHUQ-54</strain>
    </source>
</reference>
<evidence type="ECO:0000256" key="2">
    <source>
        <dbReference type="ARBA" id="ARBA00034247"/>
    </source>
</evidence>
<dbReference type="NCBIfam" id="TIGR00254">
    <property type="entry name" value="GGDEF"/>
    <property type="match status" value="1"/>
</dbReference>
<dbReference type="FunFam" id="3.30.70.270:FF:000001">
    <property type="entry name" value="Diguanylate cyclase domain protein"/>
    <property type="match status" value="1"/>
</dbReference>
<sequence>MAPDPTPSAPPPDTEAHAALLALHHASPLVVGLFDPADRLRYANPAFRQAYDLAEGEAPTWAELMRLNHRRGKGAAIRSDDIERWIATALSRRGKVPHRAFEADLCDGRWLWMQEHLDAAGWMLCVACDITQLRSEERLLRQARDVAQRAALTDPLTHVSNRLHILQLLDAAVAKARSEAAPCCLAILDLDHFKGINDRHGHPFGDAVLVDFARRVQALLRRSDCLGRLGGEEFMVLLPELTLDGAREVLERLPAHVAEPHRVAERQEVCYTLSAGLTMLLPGDSAHSAYQRADRAMYEAKRRGRNQVRVSRGG</sequence>
<protein>
    <recommendedName>
        <fullName evidence="1">diguanylate cyclase</fullName>
        <ecNumber evidence="1">2.7.7.65</ecNumber>
    </recommendedName>
</protein>
<dbReference type="SMART" id="SM00267">
    <property type="entry name" value="GGDEF"/>
    <property type="match status" value="1"/>
</dbReference>
<dbReference type="PANTHER" id="PTHR45138:SF9">
    <property type="entry name" value="DIGUANYLATE CYCLASE DGCM-RELATED"/>
    <property type="match status" value="1"/>
</dbReference>
<dbReference type="CDD" id="cd01949">
    <property type="entry name" value="GGDEF"/>
    <property type="match status" value="1"/>
</dbReference>
<dbReference type="PANTHER" id="PTHR45138">
    <property type="entry name" value="REGULATORY COMPONENTS OF SENSORY TRANSDUCTION SYSTEM"/>
    <property type="match status" value="1"/>
</dbReference>
<gene>
    <name evidence="4" type="ORF">V4F39_10885</name>
</gene>
<dbReference type="SUPFAM" id="SSF55073">
    <property type="entry name" value="Nucleotide cyclase"/>
    <property type="match status" value="1"/>
</dbReference>
<dbReference type="Pfam" id="PF00990">
    <property type="entry name" value="GGDEF"/>
    <property type="match status" value="1"/>
</dbReference>
<keyword evidence="4" id="KW-0808">Transferase</keyword>
<evidence type="ECO:0000313" key="4">
    <source>
        <dbReference type="EMBL" id="MEF7614414.1"/>
    </source>
</evidence>
<feature type="domain" description="GGDEF" evidence="3">
    <location>
        <begin position="181"/>
        <end position="313"/>
    </location>
</feature>
<dbReference type="GO" id="GO:1902201">
    <property type="term" value="P:negative regulation of bacterial-type flagellum-dependent cell motility"/>
    <property type="evidence" value="ECO:0007669"/>
    <property type="project" value="TreeGrafter"/>
</dbReference>
<dbReference type="Proteomes" id="UP001336250">
    <property type="component" value="Unassembled WGS sequence"/>
</dbReference>
<comment type="catalytic activity">
    <reaction evidence="2">
        <text>2 GTP = 3',3'-c-di-GMP + 2 diphosphate</text>
        <dbReference type="Rhea" id="RHEA:24898"/>
        <dbReference type="ChEBI" id="CHEBI:33019"/>
        <dbReference type="ChEBI" id="CHEBI:37565"/>
        <dbReference type="ChEBI" id="CHEBI:58805"/>
        <dbReference type="EC" id="2.7.7.65"/>
    </reaction>
</comment>
<proteinExistence type="predicted"/>
<dbReference type="EMBL" id="JAZIBG010000024">
    <property type="protein sequence ID" value="MEF7614414.1"/>
    <property type="molecule type" value="Genomic_DNA"/>
</dbReference>
<dbReference type="InterPro" id="IPR029787">
    <property type="entry name" value="Nucleotide_cyclase"/>
</dbReference>
<accession>A0AAW9QFH0</accession>
<organism evidence="4 5">
    <name type="scientific">Aquincola agrisoli</name>
    <dbReference type="NCBI Taxonomy" id="3119538"/>
    <lineage>
        <taxon>Bacteria</taxon>
        <taxon>Pseudomonadati</taxon>
        <taxon>Pseudomonadota</taxon>
        <taxon>Betaproteobacteria</taxon>
        <taxon>Burkholderiales</taxon>
        <taxon>Sphaerotilaceae</taxon>
        <taxon>Aquincola</taxon>
    </lineage>
</organism>
<comment type="caution">
    <text evidence="4">The sequence shown here is derived from an EMBL/GenBank/DDBJ whole genome shotgun (WGS) entry which is preliminary data.</text>
</comment>
<dbReference type="GO" id="GO:0043709">
    <property type="term" value="P:cell adhesion involved in single-species biofilm formation"/>
    <property type="evidence" value="ECO:0007669"/>
    <property type="project" value="TreeGrafter"/>
</dbReference>
<dbReference type="InterPro" id="IPR043128">
    <property type="entry name" value="Rev_trsase/Diguanyl_cyclase"/>
</dbReference>
<evidence type="ECO:0000259" key="3">
    <source>
        <dbReference type="PROSITE" id="PS50887"/>
    </source>
</evidence>
<dbReference type="AlphaFoldDB" id="A0AAW9QFH0"/>
<dbReference type="EC" id="2.7.7.65" evidence="1"/>
<evidence type="ECO:0000313" key="5">
    <source>
        <dbReference type="Proteomes" id="UP001336250"/>
    </source>
</evidence>
<evidence type="ECO:0000256" key="1">
    <source>
        <dbReference type="ARBA" id="ARBA00012528"/>
    </source>
</evidence>
<dbReference type="RefSeq" id="WP_332289391.1">
    <property type="nucleotide sequence ID" value="NZ_JAZIBG010000024.1"/>
</dbReference>
<name>A0AAW9QFH0_9BURK</name>
<dbReference type="Gene3D" id="3.30.70.270">
    <property type="match status" value="1"/>
</dbReference>
<dbReference type="GO" id="GO:0052621">
    <property type="term" value="F:diguanylate cyclase activity"/>
    <property type="evidence" value="ECO:0007669"/>
    <property type="project" value="UniProtKB-EC"/>
</dbReference>
<dbReference type="InterPro" id="IPR000160">
    <property type="entry name" value="GGDEF_dom"/>
</dbReference>
<dbReference type="GO" id="GO:0005886">
    <property type="term" value="C:plasma membrane"/>
    <property type="evidence" value="ECO:0007669"/>
    <property type="project" value="TreeGrafter"/>
</dbReference>
<dbReference type="InterPro" id="IPR050469">
    <property type="entry name" value="Diguanylate_Cyclase"/>
</dbReference>